<proteinExistence type="predicted"/>
<feature type="signal peptide" evidence="1">
    <location>
        <begin position="1"/>
        <end position="20"/>
    </location>
</feature>
<name>A0A8X6HIW3_TRICU</name>
<dbReference type="EMBL" id="BMAO01038399">
    <property type="protein sequence ID" value="GFR24662.1"/>
    <property type="molecule type" value="Genomic_DNA"/>
</dbReference>
<dbReference type="Proteomes" id="UP000887116">
    <property type="component" value="Unassembled WGS sequence"/>
</dbReference>
<organism evidence="2 3">
    <name type="scientific">Trichonephila clavata</name>
    <name type="common">Joro spider</name>
    <name type="synonym">Nephila clavata</name>
    <dbReference type="NCBI Taxonomy" id="2740835"/>
    <lineage>
        <taxon>Eukaryota</taxon>
        <taxon>Metazoa</taxon>
        <taxon>Ecdysozoa</taxon>
        <taxon>Arthropoda</taxon>
        <taxon>Chelicerata</taxon>
        <taxon>Arachnida</taxon>
        <taxon>Araneae</taxon>
        <taxon>Araneomorphae</taxon>
        <taxon>Entelegynae</taxon>
        <taxon>Araneoidea</taxon>
        <taxon>Nephilidae</taxon>
        <taxon>Trichonephila</taxon>
    </lineage>
</organism>
<accession>A0A8X6HIW3</accession>
<feature type="chain" id="PRO_5036445168" evidence="1">
    <location>
        <begin position="21"/>
        <end position="92"/>
    </location>
</feature>
<comment type="caution">
    <text evidence="2">The sequence shown here is derived from an EMBL/GenBank/DDBJ whole genome shotgun (WGS) entry which is preliminary data.</text>
</comment>
<evidence type="ECO:0000313" key="2">
    <source>
        <dbReference type="EMBL" id="GFR24662.1"/>
    </source>
</evidence>
<gene>
    <name evidence="2" type="ORF">TNCT_255351</name>
</gene>
<protein>
    <submittedName>
        <fullName evidence="2">Uncharacterized protein</fullName>
    </submittedName>
</protein>
<dbReference type="AlphaFoldDB" id="A0A8X6HIW3"/>
<reference evidence="2" key="1">
    <citation type="submission" date="2020-07" db="EMBL/GenBank/DDBJ databases">
        <title>Multicomponent nature underlies the extraordinary mechanical properties of spider dragline silk.</title>
        <authorList>
            <person name="Kono N."/>
            <person name="Nakamura H."/>
            <person name="Mori M."/>
            <person name="Yoshida Y."/>
            <person name="Ohtoshi R."/>
            <person name="Malay A.D."/>
            <person name="Moran D.A.P."/>
            <person name="Tomita M."/>
            <person name="Numata K."/>
            <person name="Arakawa K."/>
        </authorList>
    </citation>
    <scope>NUCLEOTIDE SEQUENCE</scope>
</reference>
<sequence length="92" mass="11072">MMTLCYSALLLSYLTLPLNAATIRTFEELSEAVQLGKYRCFVEKGSAIGTSFRDSKHEHFRLLFKNMERNNWFLKRSDDVYRKRFRKERSFY</sequence>
<keyword evidence="1" id="KW-0732">Signal</keyword>
<dbReference type="Gene3D" id="3.40.190.10">
    <property type="entry name" value="Periplasmic binding protein-like II"/>
    <property type="match status" value="1"/>
</dbReference>
<evidence type="ECO:0000313" key="3">
    <source>
        <dbReference type="Proteomes" id="UP000887116"/>
    </source>
</evidence>
<keyword evidence="3" id="KW-1185">Reference proteome</keyword>
<evidence type="ECO:0000256" key="1">
    <source>
        <dbReference type="SAM" id="SignalP"/>
    </source>
</evidence>